<keyword evidence="11" id="KW-1185">Reference proteome</keyword>
<reference evidence="10 11" key="1">
    <citation type="submission" date="2022-08" db="EMBL/GenBank/DDBJ databases">
        <title>Bacterial and archaeal communities from various locations to study Microbial Dark Matter (Phase II).</title>
        <authorList>
            <person name="Stepanauskas R."/>
        </authorList>
    </citation>
    <scope>NUCLEOTIDE SEQUENCE [LARGE SCALE GENOMIC DNA]</scope>
    <source>
        <strain evidence="10 11">PD1</strain>
    </source>
</reference>
<comment type="subcellular location">
    <subcellularLocation>
        <location evidence="7">Cytoplasm</location>
    </subcellularLocation>
</comment>
<evidence type="ECO:0000256" key="3">
    <source>
        <dbReference type="ARBA" id="ARBA00022679"/>
    </source>
</evidence>
<organism evidence="10 11">
    <name type="scientific">Candidatus Fervidibacter sacchari</name>
    <dbReference type="NCBI Taxonomy" id="1448929"/>
    <lineage>
        <taxon>Bacteria</taxon>
        <taxon>Candidatus Fervidibacterota</taxon>
        <taxon>Candidatus Fervidibacter</taxon>
    </lineage>
</organism>
<evidence type="ECO:0000313" key="11">
    <source>
        <dbReference type="Proteomes" id="UP001204798"/>
    </source>
</evidence>
<feature type="region of interest" description="ACP-binding" evidence="7">
    <location>
        <begin position="254"/>
        <end position="258"/>
    </location>
</feature>
<dbReference type="GO" id="GO:0033818">
    <property type="term" value="F:beta-ketoacyl-acyl-carrier-protein synthase III activity"/>
    <property type="evidence" value="ECO:0007669"/>
    <property type="project" value="UniProtKB-EC"/>
</dbReference>
<comment type="catalytic activity">
    <reaction evidence="7">
        <text>malonyl-[ACP] + acetyl-CoA + H(+) = 3-oxobutanoyl-[ACP] + CO2 + CoA</text>
        <dbReference type="Rhea" id="RHEA:12080"/>
        <dbReference type="Rhea" id="RHEA-COMP:9623"/>
        <dbReference type="Rhea" id="RHEA-COMP:9625"/>
        <dbReference type="ChEBI" id="CHEBI:15378"/>
        <dbReference type="ChEBI" id="CHEBI:16526"/>
        <dbReference type="ChEBI" id="CHEBI:57287"/>
        <dbReference type="ChEBI" id="CHEBI:57288"/>
        <dbReference type="ChEBI" id="CHEBI:78449"/>
        <dbReference type="ChEBI" id="CHEBI:78450"/>
        <dbReference type="EC" id="2.3.1.180"/>
    </reaction>
</comment>
<dbReference type="HAMAP" id="MF_01815">
    <property type="entry name" value="FabH"/>
    <property type="match status" value="1"/>
</dbReference>
<keyword evidence="3 7" id="KW-0808">Transferase</keyword>
<dbReference type="Pfam" id="PF08545">
    <property type="entry name" value="ACP_syn_III"/>
    <property type="match status" value="1"/>
</dbReference>
<dbReference type="Gene3D" id="3.40.47.10">
    <property type="match status" value="1"/>
</dbReference>
<dbReference type="InterPro" id="IPR004655">
    <property type="entry name" value="FabH"/>
</dbReference>
<comment type="caution">
    <text evidence="10">The sequence shown here is derived from an EMBL/GenBank/DDBJ whole genome shotgun (WGS) entry which is preliminary data.</text>
</comment>
<keyword evidence="6 7" id="KW-0275">Fatty acid biosynthesis</keyword>
<accession>A0ABT2EM59</accession>
<comment type="subunit">
    <text evidence="7">Homodimer.</text>
</comment>
<feature type="domain" description="Beta-ketoacyl-[acyl-carrier-protein] synthase III C-terminal" evidence="8">
    <location>
        <begin position="237"/>
        <end position="325"/>
    </location>
</feature>
<comment type="function">
    <text evidence="7">Catalyzes the condensation reaction of fatty acid synthesis by the addition to an acyl acceptor of two carbons from malonyl-ACP. Catalyzes the first condensation reaction which initiates fatty acid synthesis and may therefore play a role in governing the total rate of fatty acid production. Possesses both acetoacetyl-ACP synthase and acetyl transacylase activities. Its substrate specificity determines the biosynthesis of branched-chain and/or straight-chain of fatty acids.</text>
</comment>
<dbReference type="NCBIfam" id="TIGR00747">
    <property type="entry name" value="fabH"/>
    <property type="match status" value="1"/>
</dbReference>
<dbReference type="Proteomes" id="UP001204798">
    <property type="component" value="Unassembled WGS sequence"/>
</dbReference>
<keyword evidence="2 7" id="KW-0444">Lipid biosynthesis</keyword>
<dbReference type="EMBL" id="JANUCP010000002">
    <property type="protein sequence ID" value="MCS3919034.1"/>
    <property type="molecule type" value="Genomic_DNA"/>
</dbReference>
<dbReference type="Pfam" id="PF08541">
    <property type="entry name" value="ACP_syn_III_C"/>
    <property type="match status" value="1"/>
</dbReference>
<sequence length="326" mass="34268">MRSAGIVGLGSYVPEKVLTNFDLEKIVETSDEWITTRTGIKERRVAAAHETTTAMAIEAAKNALKDAGVSASEVDLIIVATVTPDYFFPSTACQVQHAIGAPNAAAFDLLVGCTGFVYGVIVACQFIQTGASNCALVIGSEALTRIVDWTDRKTCVLFGDGAGAAVVAPVPEGRGLLAFDLGSDGSGGPLLKVEALQTCCEVPSSVGLNGRPTIYMNGNEVFKFAVRVMADSTLAALQKAGLTVDQVDLIVPHQANIRIIDAAARRLGVPMEKIVVNLERYGNTSAASIPIAMDEAKRSGRIKEGDIVVATSFGAGLSWATFVMRM</sequence>
<dbReference type="PANTHER" id="PTHR43091:SF1">
    <property type="entry name" value="BETA-KETOACYL-[ACYL-CARRIER-PROTEIN] SYNTHASE III, CHLOROPLASTIC"/>
    <property type="match status" value="1"/>
</dbReference>
<dbReference type="InterPro" id="IPR016039">
    <property type="entry name" value="Thiolase-like"/>
</dbReference>
<protein>
    <recommendedName>
        <fullName evidence="7">Beta-ketoacyl-[acyl-carrier-protein] synthase III</fullName>
        <shortName evidence="7">Beta-ketoacyl-ACP synthase III</shortName>
        <shortName evidence="7">KAS III</shortName>
        <ecNumber evidence="7">2.3.1.180</ecNumber>
    </recommendedName>
    <alternativeName>
        <fullName evidence="7">3-oxoacyl-[acyl-carrier-protein] synthase 3</fullName>
    </alternativeName>
    <alternativeName>
        <fullName evidence="7">3-oxoacyl-[acyl-carrier-protein] synthase III</fullName>
    </alternativeName>
</protein>
<comment type="similarity">
    <text evidence="1 7">Belongs to the thiolase-like superfamily. FabH family.</text>
</comment>
<keyword evidence="4 7" id="KW-0276">Fatty acid metabolism</keyword>
<evidence type="ECO:0000256" key="2">
    <source>
        <dbReference type="ARBA" id="ARBA00022516"/>
    </source>
</evidence>
<feature type="domain" description="Beta-ketoacyl-[acyl-carrier-protein] synthase III N-terminal" evidence="9">
    <location>
        <begin position="107"/>
        <end position="185"/>
    </location>
</feature>
<keyword evidence="7" id="KW-0511">Multifunctional enzyme</keyword>
<comment type="pathway">
    <text evidence="7">Lipid metabolism; fatty acid biosynthesis.</text>
</comment>
<evidence type="ECO:0000256" key="5">
    <source>
        <dbReference type="ARBA" id="ARBA00023098"/>
    </source>
</evidence>
<gene>
    <name evidence="7" type="primary">fabH</name>
    <name evidence="10" type="ORF">M2350_001434</name>
</gene>
<evidence type="ECO:0000256" key="7">
    <source>
        <dbReference type="HAMAP-Rule" id="MF_01815"/>
    </source>
</evidence>
<dbReference type="EC" id="2.3.1.180" evidence="7"/>
<proteinExistence type="inferred from homology"/>
<dbReference type="SUPFAM" id="SSF53901">
    <property type="entry name" value="Thiolase-like"/>
    <property type="match status" value="1"/>
</dbReference>
<evidence type="ECO:0000313" key="10">
    <source>
        <dbReference type="EMBL" id="MCS3919034.1"/>
    </source>
</evidence>
<feature type="active site" evidence="7">
    <location>
        <position position="113"/>
    </location>
</feature>
<dbReference type="RefSeq" id="WP_259095116.1">
    <property type="nucleotide sequence ID" value="NZ_CP130454.1"/>
</dbReference>
<comment type="domain">
    <text evidence="7">The last Arg residue of the ACP-binding site is essential for the weak association between ACP/AcpP and FabH.</text>
</comment>
<evidence type="ECO:0000256" key="6">
    <source>
        <dbReference type="ARBA" id="ARBA00023160"/>
    </source>
</evidence>
<evidence type="ECO:0000259" key="9">
    <source>
        <dbReference type="Pfam" id="PF08545"/>
    </source>
</evidence>
<evidence type="ECO:0000259" key="8">
    <source>
        <dbReference type="Pfam" id="PF08541"/>
    </source>
</evidence>
<keyword evidence="7" id="KW-0963">Cytoplasm</keyword>
<dbReference type="NCBIfam" id="NF006829">
    <property type="entry name" value="PRK09352.1"/>
    <property type="match status" value="1"/>
</dbReference>
<dbReference type="InterPro" id="IPR013751">
    <property type="entry name" value="ACP_syn_III_N"/>
</dbReference>
<keyword evidence="7 10" id="KW-0012">Acyltransferase</keyword>
<evidence type="ECO:0000256" key="1">
    <source>
        <dbReference type="ARBA" id="ARBA00008642"/>
    </source>
</evidence>
<dbReference type="CDD" id="cd00830">
    <property type="entry name" value="KAS_III"/>
    <property type="match status" value="1"/>
</dbReference>
<dbReference type="PANTHER" id="PTHR43091">
    <property type="entry name" value="3-OXOACYL-[ACYL-CARRIER-PROTEIN] SYNTHASE"/>
    <property type="match status" value="1"/>
</dbReference>
<feature type="active site" evidence="7">
    <location>
        <position position="283"/>
    </location>
</feature>
<name>A0ABT2EM59_9BACT</name>
<dbReference type="InterPro" id="IPR013747">
    <property type="entry name" value="ACP_syn_III_C"/>
</dbReference>
<evidence type="ECO:0000256" key="4">
    <source>
        <dbReference type="ARBA" id="ARBA00022832"/>
    </source>
</evidence>
<keyword evidence="5 7" id="KW-0443">Lipid metabolism</keyword>
<feature type="active site" evidence="7">
    <location>
        <position position="253"/>
    </location>
</feature>